<name>A0ABS8T311_DATST</name>
<evidence type="ECO:0000313" key="3">
    <source>
        <dbReference type="Proteomes" id="UP000823775"/>
    </source>
</evidence>
<feature type="compositionally biased region" description="Polar residues" evidence="1">
    <location>
        <begin position="165"/>
        <end position="176"/>
    </location>
</feature>
<protein>
    <recommendedName>
        <fullName evidence="4">CCHC-type domain-containing protein</fullName>
    </recommendedName>
</protein>
<evidence type="ECO:0008006" key="4">
    <source>
        <dbReference type="Google" id="ProtNLM"/>
    </source>
</evidence>
<accession>A0ABS8T311</accession>
<comment type="caution">
    <text evidence="2">The sequence shown here is derived from an EMBL/GenBank/DDBJ whole genome shotgun (WGS) entry which is preliminary data.</text>
</comment>
<feature type="region of interest" description="Disordered" evidence="1">
    <location>
        <begin position="85"/>
        <end position="176"/>
    </location>
</feature>
<proteinExistence type="predicted"/>
<sequence length="176" mass="19818">MMMFVRRFKKFFRKENSGKGESCNKSKSSKKGKFQGCFKCGKMDQLIKDCPLLKEDQRKNLKKQQQLALKAFKKAMKATWGETYDEELEGEDGENDNMTLMARSDTNSDSNSTKVSAQALNKGTVLEIDSLNVPSGPRHELKSSGGTIPETMVSSIKRTEEKTTPDSVPETQNYRS</sequence>
<reference evidence="2 3" key="1">
    <citation type="journal article" date="2021" name="BMC Genomics">
        <title>Datura genome reveals duplications of psychoactive alkaloid biosynthetic genes and high mutation rate following tissue culture.</title>
        <authorList>
            <person name="Rajewski A."/>
            <person name="Carter-House D."/>
            <person name="Stajich J."/>
            <person name="Litt A."/>
        </authorList>
    </citation>
    <scope>NUCLEOTIDE SEQUENCE [LARGE SCALE GENOMIC DNA]</scope>
    <source>
        <strain evidence="2">AR-01</strain>
    </source>
</reference>
<evidence type="ECO:0000313" key="2">
    <source>
        <dbReference type="EMBL" id="MCD7465493.1"/>
    </source>
</evidence>
<feature type="compositionally biased region" description="Acidic residues" evidence="1">
    <location>
        <begin position="85"/>
        <end position="95"/>
    </location>
</feature>
<evidence type="ECO:0000256" key="1">
    <source>
        <dbReference type="SAM" id="MobiDB-lite"/>
    </source>
</evidence>
<dbReference type="EMBL" id="JACEIK010001054">
    <property type="protein sequence ID" value="MCD7465493.1"/>
    <property type="molecule type" value="Genomic_DNA"/>
</dbReference>
<feature type="compositionally biased region" description="Polar residues" evidence="1">
    <location>
        <begin position="104"/>
        <end position="121"/>
    </location>
</feature>
<gene>
    <name evidence="2" type="ORF">HAX54_001422</name>
</gene>
<keyword evidence="3" id="KW-1185">Reference proteome</keyword>
<organism evidence="2 3">
    <name type="scientific">Datura stramonium</name>
    <name type="common">Jimsonweed</name>
    <name type="synonym">Common thornapple</name>
    <dbReference type="NCBI Taxonomy" id="4076"/>
    <lineage>
        <taxon>Eukaryota</taxon>
        <taxon>Viridiplantae</taxon>
        <taxon>Streptophyta</taxon>
        <taxon>Embryophyta</taxon>
        <taxon>Tracheophyta</taxon>
        <taxon>Spermatophyta</taxon>
        <taxon>Magnoliopsida</taxon>
        <taxon>eudicotyledons</taxon>
        <taxon>Gunneridae</taxon>
        <taxon>Pentapetalae</taxon>
        <taxon>asterids</taxon>
        <taxon>lamiids</taxon>
        <taxon>Solanales</taxon>
        <taxon>Solanaceae</taxon>
        <taxon>Solanoideae</taxon>
        <taxon>Datureae</taxon>
        <taxon>Datura</taxon>
    </lineage>
</organism>
<dbReference type="Proteomes" id="UP000823775">
    <property type="component" value="Unassembled WGS sequence"/>
</dbReference>